<keyword evidence="3" id="KW-0804">Transcription</keyword>
<dbReference type="GO" id="GO:0005634">
    <property type="term" value="C:nucleus"/>
    <property type="evidence" value="ECO:0000318"/>
    <property type="project" value="GO_Central"/>
</dbReference>
<dbReference type="InterPro" id="IPR036638">
    <property type="entry name" value="HLH_DNA-bd_sf"/>
</dbReference>
<keyword evidence="2" id="KW-0805">Transcription regulation</keyword>
<dbReference type="InterPro" id="IPR024097">
    <property type="entry name" value="bHLH_ZIP_TF"/>
</dbReference>
<evidence type="ECO:0000256" key="4">
    <source>
        <dbReference type="ARBA" id="ARBA00023242"/>
    </source>
</evidence>
<proteinExistence type="predicted"/>
<dbReference type="SUPFAM" id="SSF47459">
    <property type="entry name" value="HLH, helix-loop-helix DNA-binding domain"/>
    <property type="match status" value="1"/>
</dbReference>
<dbReference type="PANTHER" id="PTHR12565">
    <property type="entry name" value="STEROL REGULATORY ELEMENT-BINDING PROTEIN"/>
    <property type="match status" value="1"/>
</dbReference>
<reference evidence="7 8" key="1">
    <citation type="journal article" date="2006" name="Science">
        <title>The genome of black cottonwood, Populus trichocarpa (Torr. &amp; Gray).</title>
        <authorList>
            <person name="Tuskan G.A."/>
            <person name="Difazio S."/>
            <person name="Jansson S."/>
            <person name="Bohlmann J."/>
            <person name="Grigoriev I."/>
            <person name="Hellsten U."/>
            <person name="Putnam N."/>
            <person name="Ralph S."/>
            <person name="Rombauts S."/>
            <person name="Salamov A."/>
            <person name="Schein J."/>
            <person name="Sterck L."/>
            <person name="Aerts A."/>
            <person name="Bhalerao R.R."/>
            <person name="Bhalerao R.P."/>
            <person name="Blaudez D."/>
            <person name="Boerjan W."/>
            <person name="Brun A."/>
            <person name="Brunner A."/>
            <person name="Busov V."/>
            <person name="Campbell M."/>
            <person name="Carlson J."/>
            <person name="Chalot M."/>
            <person name="Chapman J."/>
            <person name="Chen G.L."/>
            <person name="Cooper D."/>
            <person name="Coutinho P.M."/>
            <person name="Couturier J."/>
            <person name="Covert S."/>
            <person name="Cronk Q."/>
            <person name="Cunningham R."/>
            <person name="Davis J."/>
            <person name="Degroeve S."/>
            <person name="Dejardin A."/>
            <person name="Depamphilis C."/>
            <person name="Detter J."/>
            <person name="Dirks B."/>
            <person name="Dubchak I."/>
            <person name="Duplessis S."/>
            <person name="Ehlting J."/>
            <person name="Ellis B."/>
            <person name="Gendler K."/>
            <person name="Goodstein D."/>
            <person name="Gribskov M."/>
            <person name="Grimwood J."/>
            <person name="Groover A."/>
            <person name="Gunter L."/>
            <person name="Hamberger B."/>
            <person name="Heinze B."/>
            <person name="Helariutta Y."/>
            <person name="Henrissat B."/>
            <person name="Holligan D."/>
            <person name="Holt R."/>
            <person name="Huang W."/>
            <person name="Islam-Faridi N."/>
            <person name="Jones S."/>
            <person name="Jones-Rhoades M."/>
            <person name="Jorgensen R."/>
            <person name="Joshi C."/>
            <person name="Kangasjarvi J."/>
            <person name="Karlsson J."/>
            <person name="Kelleher C."/>
            <person name="Kirkpatrick R."/>
            <person name="Kirst M."/>
            <person name="Kohler A."/>
            <person name="Kalluri U."/>
            <person name="Larimer F."/>
            <person name="Leebens-Mack J."/>
            <person name="Leple J.C."/>
            <person name="Locascio P."/>
            <person name="Lou Y."/>
            <person name="Lucas S."/>
            <person name="Martin F."/>
            <person name="Montanini B."/>
            <person name="Napoli C."/>
            <person name="Nelson D.R."/>
            <person name="Nelson C."/>
            <person name="Nieminen K."/>
            <person name="Nilsson O."/>
            <person name="Pereda V."/>
            <person name="Peter G."/>
            <person name="Philippe R."/>
            <person name="Pilate G."/>
            <person name="Poliakov A."/>
            <person name="Razumovskaya J."/>
            <person name="Richardson P."/>
            <person name="Rinaldi C."/>
            <person name="Ritland K."/>
            <person name="Rouze P."/>
            <person name="Ryaboy D."/>
            <person name="Schmutz J."/>
            <person name="Schrader J."/>
            <person name="Segerman B."/>
            <person name="Shin H."/>
            <person name="Siddiqui A."/>
            <person name="Sterky F."/>
            <person name="Terry A."/>
            <person name="Tsai C.J."/>
            <person name="Uberbacher E."/>
            <person name="Unneberg P."/>
            <person name="Vahala J."/>
            <person name="Wall K."/>
            <person name="Wessler S."/>
            <person name="Yang G."/>
            <person name="Yin T."/>
            <person name="Douglas C."/>
            <person name="Marra M."/>
            <person name="Sandberg G."/>
            <person name="Van de Peer Y."/>
            <person name="Rokhsar D."/>
        </authorList>
    </citation>
    <scope>NUCLEOTIDE SEQUENCE [LARGE SCALE GENOMIC DNA]</scope>
    <source>
        <strain evidence="8">cv. Nisqually</strain>
    </source>
</reference>
<evidence type="ECO:0000313" key="8">
    <source>
        <dbReference type="Proteomes" id="UP000006729"/>
    </source>
</evidence>
<dbReference type="GO" id="GO:0046983">
    <property type="term" value="F:protein dimerization activity"/>
    <property type="evidence" value="ECO:0007669"/>
    <property type="project" value="InterPro"/>
</dbReference>
<dbReference type="STRING" id="3694.A0A3N7EW88"/>
<dbReference type="Pfam" id="PF00010">
    <property type="entry name" value="HLH"/>
    <property type="match status" value="1"/>
</dbReference>
<feature type="domain" description="BHLH" evidence="6">
    <location>
        <begin position="167"/>
        <end position="217"/>
    </location>
</feature>
<dbReference type="OrthoDB" id="1928604at2759"/>
<dbReference type="AlphaFoldDB" id="A0A3N7EW88"/>
<dbReference type="OMA" id="ISFMEAT"/>
<protein>
    <recommendedName>
        <fullName evidence="6">BHLH domain-containing protein</fullName>
    </recommendedName>
</protein>
<dbReference type="InParanoid" id="A0A3N7EW88"/>
<dbReference type="SMR" id="A0A3N7EW88"/>
<keyword evidence="8" id="KW-1185">Reference proteome</keyword>
<dbReference type="PROSITE" id="PS50888">
    <property type="entry name" value="BHLH"/>
    <property type="match status" value="1"/>
</dbReference>
<dbReference type="Gramene" id="Potri.003G164500.2.v4.1">
    <property type="protein sequence ID" value="Potri.003G164500.2.v4.1"/>
    <property type="gene ID" value="Potri.003G164500.v4.1"/>
</dbReference>
<sequence length="292" mass="33020">MAVFSYQQQHPASVVDEFQLDSNTNIASGTLFSPNLPYECLQESSLHAERILETIHADDNSIAKVPFISTTYHSSTTARHNSSSSMVADLQYCEENRVSQAMTPTLWQLRKHSSPAIKVKRESKRQKLNLNSSVSRNAKRVRPAKKQKKVPVEPPTGYVHVRARRGEATDSHSLAERVRREKISSRMKLLQSLVPGCDKITGKALVLDEIISYVQFLKDRVQSFEAQLDLLNGAFIDEFEVNFNRETREWQELFISELQLPSILESGSSLLPSLVEKTDAPASLLQPHLKNY</sequence>
<dbReference type="GO" id="GO:0003700">
    <property type="term" value="F:DNA-binding transcription factor activity"/>
    <property type="evidence" value="ECO:0000318"/>
    <property type="project" value="GO_Central"/>
</dbReference>
<dbReference type="SMART" id="SM00353">
    <property type="entry name" value="HLH"/>
    <property type="match status" value="1"/>
</dbReference>
<dbReference type="Proteomes" id="UP000006729">
    <property type="component" value="Chromosome 3"/>
</dbReference>
<keyword evidence="4" id="KW-0539">Nucleus</keyword>
<organism evidence="7 8">
    <name type="scientific">Populus trichocarpa</name>
    <name type="common">Western balsam poplar</name>
    <name type="synonym">Populus balsamifera subsp. trichocarpa</name>
    <dbReference type="NCBI Taxonomy" id="3694"/>
    <lineage>
        <taxon>Eukaryota</taxon>
        <taxon>Viridiplantae</taxon>
        <taxon>Streptophyta</taxon>
        <taxon>Embryophyta</taxon>
        <taxon>Tracheophyta</taxon>
        <taxon>Spermatophyta</taxon>
        <taxon>Magnoliopsida</taxon>
        <taxon>eudicotyledons</taxon>
        <taxon>Gunneridae</taxon>
        <taxon>Pentapetalae</taxon>
        <taxon>rosids</taxon>
        <taxon>fabids</taxon>
        <taxon>Malpighiales</taxon>
        <taxon>Salicaceae</taxon>
        <taxon>Saliceae</taxon>
        <taxon>Populus</taxon>
    </lineage>
</organism>
<evidence type="ECO:0000259" key="6">
    <source>
        <dbReference type="PROSITE" id="PS50888"/>
    </source>
</evidence>
<dbReference type="Gene3D" id="4.10.280.10">
    <property type="entry name" value="Helix-loop-helix DNA-binding domain"/>
    <property type="match status" value="1"/>
</dbReference>
<evidence type="ECO:0000256" key="2">
    <source>
        <dbReference type="ARBA" id="ARBA00023015"/>
    </source>
</evidence>
<gene>
    <name evidence="7" type="ORF">POPTR_003G164500</name>
</gene>
<dbReference type="InterPro" id="IPR011598">
    <property type="entry name" value="bHLH_dom"/>
</dbReference>
<comment type="subcellular location">
    <subcellularLocation>
        <location evidence="1">Nucleus</location>
    </subcellularLocation>
</comment>
<evidence type="ECO:0000256" key="5">
    <source>
        <dbReference type="SAM" id="MobiDB-lite"/>
    </source>
</evidence>
<dbReference type="EMBL" id="CM009292">
    <property type="protein sequence ID" value="RQO88445.1"/>
    <property type="molecule type" value="Genomic_DNA"/>
</dbReference>
<name>A0A3N7EW88_POPTR</name>
<feature type="compositionally biased region" description="Basic residues" evidence="5">
    <location>
        <begin position="137"/>
        <end position="149"/>
    </location>
</feature>
<evidence type="ECO:0000256" key="1">
    <source>
        <dbReference type="ARBA" id="ARBA00004123"/>
    </source>
</evidence>
<evidence type="ECO:0000313" key="7">
    <source>
        <dbReference type="EMBL" id="RQO88445.1"/>
    </source>
</evidence>
<dbReference type="PANTHER" id="PTHR12565:SF465">
    <property type="entry name" value="TRANSCRIPTION FACTOR BHLH49-LIKE"/>
    <property type="match status" value="1"/>
</dbReference>
<feature type="region of interest" description="Disordered" evidence="5">
    <location>
        <begin position="121"/>
        <end position="153"/>
    </location>
</feature>
<accession>A0A3N7EW88</accession>
<evidence type="ECO:0000256" key="3">
    <source>
        <dbReference type="ARBA" id="ARBA00023163"/>
    </source>
</evidence>